<evidence type="ECO:0000313" key="2">
    <source>
        <dbReference type="Proteomes" id="UP000030687"/>
    </source>
</evidence>
<dbReference type="KEGG" id="cic:CICLE_v10023208mg"/>
<dbReference type="Gramene" id="ESR54995">
    <property type="protein sequence ID" value="ESR54995"/>
    <property type="gene ID" value="CICLE_v10023208mg"/>
</dbReference>
<organism evidence="1 2">
    <name type="scientific">Citrus clementina</name>
    <name type="common">Clementine</name>
    <name type="synonym">Citrus deliciosa x Citrus sinensis</name>
    <dbReference type="NCBI Taxonomy" id="85681"/>
    <lineage>
        <taxon>Eukaryota</taxon>
        <taxon>Viridiplantae</taxon>
        <taxon>Streptophyta</taxon>
        <taxon>Embryophyta</taxon>
        <taxon>Tracheophyta</taxon>
        <taxon>Spermatophyta</taxon>
        <taxon>Magnoliopsida</taxon>
        <taxon>eudicotyledons</taxon>
        <taxon>Gunneridae</taxon>
        <taxon>Pentapetalae</taxon>
        <taxon>rosids</taxon>
        <taxon>malvids</taxon>
        <taxon>Sapindales</taxon>
        <taxon>Rutaceae</taxon>
        <taxon>Aurantioideae</taxon>
        <taxon>Citrus</taxon>
    </lineage>
</organism>
<reference evidence="1 2" key="1">
    <citation type="submission" date="2013-10" db="EMBL/GenBank/DDBJ databases">
        <authorList>
            <consortium name="International Citrus Genome Consortium"/>
            <person name="Jenkins J."/>
            <person name="Schmutz J."/>
            <person name="Prochnik S."/>
            <person name="Rokhsar D."/>
            <person name="Gmitter F."/>
            <person name="Ollitrault P."/>
            <person name="Machado M."/>
            <person name="Talon M."/>
            <person name="Wincker P."/>
            <person name="Jaillon O."/>
            <person name="Morgante M."/>
        </authorList>
    </citation>
    <scope>NUCLEOTIDE SEQUENCE</scope>
    <source>
        <strain evidence="2">cv. Clemenules</strain>
    </source>
</reference>
<dbReference type="Proteomes" id="UP000030687">
    <property type="component" value="Unassembled WGS sequence"/>
</dbReference>
<name>V4TTC5_CITCL</name>
<sequence length="70" mass="8147">MLEKLIRTKYKSNINHIHCCLHYIVDVANVGHFHFQILRTSSNEKDNVVAKHTAGAVAVIYKKLKHDMRF</sequence>
<dbReference type="EMBL" id="KI536661">
    <property type="protein sequence ID" value="ESR54995.1"/>
    <property type="molecule type" value="Genomic_DNA"/>
</dbReference>
<keyword evidence="2" id="KW-1185">Reference proteome</keyword>
<dbReference type="AlphaFoldDB" id="V4TTC5"/>
<evidence type="ECO:0000313" key="1">
    <source>
        <dbReference type="EMBL" id="ESR54995.1"/>
    </source>
</evidence>
<proteinExistence type="predicted"/>
<dbReference type="InParanoid" id="V4TTC5"/>
<accession>V4TTC5</accession>
<protein>
    <submittedName>
        <fullName evidence="1">Uncharacterized protein</fullName>
    </submittedName>
</protein>
<gene>
    <name evidence="1" type="ORF">CICLE_v10023208mg</name>
</gene>